<feature type="transmembrane region" description="Helical" evidence="1">
    <location>
        <begin position="6"/>
        <end position="27"/>
    </location>
</feature>
<evidence type="ECO:0000313" key="2">
    <source>
        <dbReference type="EMBL" id="AWC93615.1"/>
    </source>
</evidence>
<proteinExistence type="predicted"/>
<evidence type="ECO:0000256" key="1">
    <source>
        <dbReference type="SAM" id="Phobius"/>
    </source>
</evidence>
<dbReference type="AlphaFoldDB" id="A0AAU8ZKH4"/>
<keyword evidence="1" id="KW-0812">Transmembrane</keyword>
<gene>
    <name evidence="2" type="ORF">AM380_08240</name>
</gene>
<keyword evidence="1" id="KW-0472">Membrane</keyword>
<name>A0AAU8ZKH4_MORMO</name>
<keyword evidence="1" id="KW-1133">Transmembrane helix</keyword>
<reference evidence="2 3" key="1">
    <citation type="submission" date="2018-04" db="EMBL/GenBank/DDBJ databases">
        <title>Whole genome sequencing of Morganella morganii AR_0133.</title>
        <authorList>
            <person name="Conlan S."/>
            <person name="Thomas P.J."/>
            <person name="Mullikin J."/>
            <person name="Frank K.M."/>
            <person name="Segre J.A."/>
        </authorList>
    </citation>
    <scope>NUCLEOTIDE SEQUENCE [LARGE SCALE GENOMIC DNA]</scope>
    <source>
        <strain evidence="2 3">AR_0133</strain>
    </source>
</reference>
<organism evidence="2 3">
    <name type="scientific">Morganella morganii</name>
    <name type="common">Proteus morganii</name>
    <dbReference type="NCBI Taxonomy" id="582"/>
    <lineage>
        <taxon>Bacteria</taxon>
        <taxon>Pseudomonadati</taxon>
        <taxon>Pseudomonadota</taxon>
        <taxon>Gammaproteobacteria</taxon>
        <taxon>Enterobacterales</taxon>
        <taxon>Morganellaceae</taxon>
        <taxon>Morganella</taxon>
    </lineage>
</organism>
<feature type="transmembrane region" description="Helical" evidence="1">
    <location>
        <begin position="39"/>
        <end position="69"/>
    </location>
</feature>
<protein>
    <submittedName>
        <fullName evidence="2">Uncharacterized protein</fullName>
    </submittedName>
</protein>
<dbReference type="EMBL" id="CP028956">
    <property type="protein sequence ID" value="AWC93615.1"/>
    <property type="molecule type" value="Genomic_DNA"/>
</dbReference>
<accession>A0AAU8ZKH4</accession>
<evidence type="ECO:0000313" key="3">
    <source>
        <dbReference type="Proteomes" id="UP000244682"/>
    </source>
</evidence>
<dbReference type="Proteomes" id="UP000244682">
    <property type="component" value="Chromosome"/>
</dbReference>
<sequence length="71" mass="8113">MVDAIFSVYKYIDITVIFIAALFILWLSSISSDRLLRIILFLLSLLLITPYIFLAAYVSLILSVSLMFVHV</sequence>